<dbReference type="Pfam" id="PF19030">
    <property type="entry name" value="TSP1_ADAMTS"/>
    <property type="match status" value="1"/>
</dbReference>
<dbReference type="SMART" id="SM00209">
    <property type="entry name" value="TSP1"/>
    <property type="match status" value="1"/>
</dbReference>
<gene>
    <name evidence="1" type="ORF">M9458_016738</name>
</gene>
<dbReference type="InterPro" id="IPR000884">
    <property type="entry name" value="TSP1_rpt"/>
</dbReference>
<keyword evidence="2" id="KW-1185">Reference proteome</keyword>
<evidence type="ECO:0000313" key="2">
    <source>
        <dbReference type="Proteomes" id="UP001529510"/>
    </source>
</evidence>
<proteinExistence type="predicted"/>
<accession>A0ABD0QTW3</accession>
<feature type="non-terminal residue" evidence="1">
    <location>
        <position position="60"/>
    </location>
</feature>
<protein>
    <submittedName>
        <fullName evidence="1">Uncharacterized protein</fullName>
    </submittedName>
</protein>
<evidence type="ECO:0000313" key="1">
    <source>
        <dbReference type="EMBL" id="KAL0189639.1"/>
    </source>
</evidence>
<reference evidence="1 2" key="1">
    <citation type="submission" date="2024-05" db="EMBL/GenBank/DDBJ databases">
        <title>Genome sequencing and assembly of Indian major carp, Cirrhinus mrigala (Hamilton, 1822).</title>
        <authorList>
            <person name="Mohindra V."/>
            <person name="Chowdhury L.M."/>
            <person name="Lal K."/>
            <person name="Jena J.K."/>
        </authorList>
    </citation>
    <scope>NUCLEOTIDE SEQUENCE [LARGE SCALE GENOMIC DNA]</scope>
    <source>
        <strain evidence="1">CM1030</strain>
        <tissue evidence="1">Blood</tissue>
    </source>
</reference>
<dbReference type="PROSITE" id="PS50092">
    <property type="entry name" value="TSP1"/>
    <property type="match status" value="1"/>
</dbReference>
<organism evidence="1 2">
    <name type="scientific">Cirrhinus mrigala</name>
    <name type="common">Mrigala</name>
    <dbReference type="NCBI Taxonomy" id="683832"/>
    <lineage>
        <taxon>Eukaryota</taxon>
        <taxon>Metazoa</taxon>
        <taxon>Chordata</taxon>
        <taxon>Craniata</taxon>
        <taxon>Vertebrata</taxon>
        <taxon>Euteleostomi</taxon>
        <taxon>Actinopterygii</taxon>
        <taxon>Neopterygii</taxon>
        <taxon>Teleostei</taxon>
        <taxon>Ostariophysi</taxon>
        <taxon>Cypriniformes</taxon>
        <taxon>Cyprinidae</taxon>
        <taxon>Labeoninae</taxon>
        <taxon>Labeonini</taxon>
        <taxon>Cirrhinus</taxon>
    </lineage>
</organism>
<name>A0ABD0QTW3_CIRMR</name>
<dbReference type="Gene3D" id="2.20.100.10">
    <property type="entry name" value="Thrombospondin type-1 (TSP1) repeat"/>
    <property type="match status" value="1"/>
</dbReference>
<dbReference type="EMBL" id="JAMKFB020000007">
    <property type="protein sequence ID" value="KAL0189639.1"/>
    <property type="molecule type" value="Genomic_DNA"/>
</dbReference>
<dbReference type="AlphaFoldDB" id="A0ABD0QTW3"/>
<sequence>WVTGDWSQCSVTCGKGLQQREVGCVYQLQNGTYIPTRDLYCLSSKPASVQHCEGRHCLTV</sequence>
<comment type="caution">
    <text evidence="1">The sequence shown here is derived from an EMBL/GenBank/DDBJ whole genome shotgun (WGS) entry which is preliminary data.</text>
</comment>
<dbReference type="InterPro" id="IPR036383">
    <property type="entry name" value="TSP1_rpt_sf"/>
</dbReference>
<dbReference type="Proteomes" id="UP001529510">
    <property type="component" value="Unassembled WGS sequence"/>
</dbReference>
<dbReference type="SUPFAM" id="SSF82895">
    <property type="entry name" value="TSP-1 type 1 repeat"/>
    <property type="match status" value="1"/>
</dbReference>
<feature type="non-terminal residue" evidence="1">
    <location>
        <position position="1"/>
    </location>
</feature>